<comment type="caution">
    <text evidence="7">The sequence shown here is derived from an EMBL/GenBank/DDBJ whole genome shotgun (WGS) entry which is preliminary data.</text>
</comment>
<keyword evidence="8" id="KW-1185">Reference proteome</keyword>
<keyword evidence="2 5" id="KW-0812">Transmembrane</keyword>
<keyword evidence="4 5" id="KW-0472">Membrane</keyword>
<dbReference type="EMBL" id="VCAU01000006">
    <property type="protein sequence ID" value="KAF9893776.1"/>
    <property type="molecule type" value="Genomic_DNA"/>
</dbReference>
<evidence type="ECO:0000256" key="3">
    <source>
        <dbReference type="ARBA" id="ARBA00022989"/>
    </source>
</evidence>
<feature type="transmembrane region" description="Helical" evidence="5">
    <location>
        <begin position="204"/>
        <end position="222"/>
    </location>
</feature>
<organism evidence="7 8">
    <name type="scientific">Aspergillus nanangensis</name>
    <dbReference type="NCBI Taxonomy" id="2582783"/>
    <lineage>
        <taxon>Eukaryota</taxon>
        <taxon>Fungi</taxon>
        <taxon>Dikarya</taxon>
        <taxon>Ascomycota</taxon>
        <taxon>Pezizomycotina</taxon>
        <taxon>Eurotiomycetes</taxon>
        <taxon>Eurotiomycetidae</taxon>
        <taxon>Eurotiales</taxon>
        <taxon>Aspergillaceae</taxon>
        <taxon>Aspergillus</taxon>
        <taxon>Aspergillus subgen. Circumdati</taxon>
    </lineage>
</organism>
<evidence type="ECO:0000256" key="5">
    <source>
        <dbReference type="SAM" id="Phobius"/>
    </source>
</evidence>
<dbReference type="InterPro" id="IPR050524">
    <property type="entry name" value="APC_YAT"/>
</dbReference>
<name>A0AAD4CW38_ASPNN</name>
<feature type="transmembrane region" description="Helical" evidence="5">
    <location>
        <begin position="104"/>
        <end position="123"/>
    </location>
</feature>
<evidence type="ECO:0000256" key="1">
    <source>
        <dbReference type="ARBA" id="ARBA00004141"/>
    </source>
</evidence>
<dbReference type="InterPro" id="IPR004841">
    <property type="entry name" value="AA-permease/SLC12A_dom"/>
</dbReference>
<evidence type="ECO:0000313" key="7">
    <source>
        <dbReference type="EMBL" id="KAF9893776.1"/>
    </source>
</evidence>
<dbReference type="Proteomes" id="UP001194746">
    <property type="component" value="Unassembled WGS sequence"/>
</dbReference>
<dbReference type="PIRSF" id="PIRSF006060">
    <property type="entry name" value="AA_transporter"/>
    <property type="match status" value="1"/>
</dbReference>
<dbReference type="GO" id="GO:0015171">
    <property type="term" value="F:amino acid transmembrane transporter activity"/>
    <property type="evidence" value="ECO:0007669"/>
    <property type="project" value="TreeGrafter"/>
</dbReference>
<sequence>MAAIFISPLSVFGWFEYFSSMMKIILFLLLLVISLALIGGAGPTGSVHRGSTWTENEPFKNGFSGFADCAIMAVWAVGDQIVVSTMAGEAQNPRYSFGHATRLVPFRVAFIFLSSLTAITLLVPSDDNRLLGGSGVTASPFVIALNDAGVPVVPHIMNAGMVIGILGNGAETLYTASRILRTMAHQALIPEFFAKVDDRGRPRAALLITGTIAIILTYINLSSNGSDAITWLIAITSASFFTNWLIVGFTSFRFHHALQLQRDPLFSEPYAWRSARWPLAPTWLLLVSLLLLACCFTVGLKPPGKPGINIVENFFQYMLGFLLIVGFTLGYKMIFRTSWRDLKKADHVTGRHRLSAEEINELDLYYSKPRWRRFLSYIQLW</sequence>
<evidence type="ECO:0000256" key="4">
    <source>
        <dbReference type="ARBA" id="ARBA00023136"/>
    </source>
</evidence>
<feature type="transmembrane region" description="Helical" evidence="5">
    <location>
        <begin position="228"/>
        <end position="252"/>
    </location>
</feature>
<dbReference type="Gene3D" id="1.20.1740.10">
    <property type="entry name" value="Amino acid/polyamine transporter I"/>
    <property type="match status" value="1"/>
</dbReference>
<feature type="transmembrane region" description="Helical" evidence="5">
    <location>
        <begin position="283"/>
        <end position="302"/>
    </location>
</feature>
<evidence type="ECO:0000313" key="8">
    <source>
        <dbReference type="Proteomes" id="UP001194746"/>
    </source>
</evidence>
<feature type="domain" description="Amino acid permease/ SLC12A" evidence="6">
    <location>
        <begin position="7"/>
        <end position="342"/>
    </location>
</feature>
<dbReference type="PANTHER" id="PTHR43341:SF37">
    <property type="entry name" value="AMINO ACID TRANSPORTER (EUROFUNG)"/>
    <property type="match status" value="1"/>
</dbReference>
<accession>A0AAD4CW38</accession>
<feature type="transmembrane region" description="Helical" evidence="5">
    <location>
        <begin position="156"/>
        <end position="176"/>
    </location>
</feature>
<proteinExistence type="predicted"/>
<dbReference type="GO" id="GO:0016020">
    <property type="term" value="C:membrane"/>
    <property type="evidence" value="ECO:0007669"/>
    <property type="project" value="UniProtKB-SubCell"/>
</dbReference>
<keyword evidence="3 5" id="KW-1133">Transmembrane helix</keyword>
<comment type="subcellular location">
    <subcellularLocation>
        <location evidence="1">Membrane</location>
        <topology evidence="1">Multi-pass membrane protein</topology>
    </subcellularLocation>
</comment>
<gene>
    <name evidence="7" type="ORF">FE257_009946</name>
</gene>
<dbReference type="Pfam" id="PF00324">
    <property type="entry name" value="AA_permease"/>
    <property type="match status" value="1"/>
</dbReference>
<reference evidence="7" key="2">
    <citation type="submission" date="2020-02" db="EMBL/GenBank/DDBJ databases">
        <authorList>
            <person name="Gilchrist C.L.M."/>
            <person name="Chooi Y.-H."/>
        </authorList>
    </citation>
    <scope>NUCLEOTIDE SEQUENCE</scope>
    <source>
        <strain evidence="7">MST-FP2251</strain>
    </source>
</reference>
<evidence type="ECO:0000256" key="2">
    <source>
        <dbReference type="ARBA" id="ARBA00022692"/>
    </source>
</evidence>
<evidence type="ECO:0000259" key="6">
    <source>
        <dbReference type="Pfam" id="PF00324"/>
    </source>
</evidence>
<dbReference type="AlphaFoldDB" id="A0AAD4CW38"/>
<dbReference type="PANTHER" id="PTHR43341">
    <property type="entry name" value="AMINO ACID PERMEASE"/>
    <property type="match status" value="1"/>
</dbReference>
<reference evidence="7" key="1">
    <citation type="journal article" date="2019" name="Beilstein J. Org. Chem.">
        <title>Nanangenines: drimane sesquiterpenoids as the dominant metabolite cohort of a novel Australian fungus, Aspergillus nanangensis.</title>
        <authorList>
            <person name="Lacey H.J."/>
            <person name="Gilchrist C.L.M."/>
            <person name="Crombie A."/>
            <person name="Kalaitzis J.A."/>
            <person name="Vuong D."/>
            <person name="Rutledge P.J."/>
            <person name="Turner P."/>
            <person name="Pitt J.I."/>
            <person name="Lacey E."/>
            <person name="Chooi Y.H."/>
            <person name="Piggott A.M."/>
        </authorList>
    </citation>
    <scope>NUCLEOTIDE SEQUENCE</scope>
    <source>
        <strain evidence="7">MST-FP2251</strain>
    </source>
</reference>
<protein>
    <recommendedName>
        <fullName evidence="6">Amino acid permease/ SLC12A domain-containing protein</fullName>
    </recommendedName>
</protein>
<feature type="transmembrane region" description="Helical" evidence="5">
    <location>
        <begin position="314"/>
        <end position="334"/>
    </location>
</feature>